<comment type="cofactor">
    <cofactor evidence="1">
        <name>NAD(+)</name>
        <dbReference type="ChEBI" id="CHEBI:57540"/>
    </cofactor>
</comment>
<dbReference type="InterPro" id="IPR000086">
    <property type="entry name" value="NUDIX_hydrolase_dom"/>
</dbReference>
<comment type="caution">
    <text evidence="9">The sequence shown here is derived from an EMBL/GenBank/DDBJ whole genome shotgun (WGS) entry which is preliminary data.</text>
</comment>
<proteinExistence type="predicted"/>
<evidence type="ECO:0000256" key="1">
    <source>
        <dbReference type="ARBA" id="ARBA00001911"/>
    </source>
</evidence>
<evidence type="ECO:0000313" key="10">
    <source>
        <dbReference type="Proteomes" id="UP001489004"/>
    </source>
</evidence>
<dbReference type="PROSITE" id="PS00893">
    <property type="entry name" value="NUDIX_BOX"/>
    <property type="match status" value="1"/>
</dbReference>
<dbReference type="SUPFAM" id="SSF56796">
    <property type="entry name" value="Dehydroquinate synthase-like"/>
    <property type="match status" value="1"/>
</dbReference>
<evidence type="ECO:0000256" key="4">
    <source>
        <dbReference type="ARBA" id="ARBA00022801"/>
    </source>
</evidence>
<keyword evidence="6" id="KW-0456">Lyase</keyword>
<keyword evidence="5" id="KW-0520">NAD</keyword>
<feature type="region of interest" description="Disordered" evidence="7">
    <location>
        <begin position="652"/>
        <end position="678"/>
    </location>
</feature>
<dbReference type="PROSITE" id="PS51462">
    <property type="entry name" value="NUDIX"/>
    <property type="match status" value="1"/>
</dbReference>
<dbReference type="GO" id="GO:0016462">
    <property type="term" value="F:pyrophosphatase activity"/>
    <property type="evidence" value="ECO:0007669"/>
    <property type="project" value="InterPro"/>
</dbReference>
<dbReference type="InterPro" id="IPR035872">
    <property type="entry name" value="EEVS-like"/>
</dbReference>
<dbReference type="InterPro" id="IPR047198">
    <property type="entry name" value="DDP-like_NUDIX"/>
</dbReference>
<evidence type="ECO:0000256" key="5">
    <source>
        <dbReference type="ARBA" id="ARBA00023027"/>
    </source>
</evidence>
<dbReference type="CDD" id="cd08199">
    <property type="entry name" value="EEVS"/>
    <property type="match status" value="1"/>
</dbReference>
<evidence type="ECO:0000313" key="9">
    <source>
        <dbReference type="EMBL" id="KAK9819718.1"/>
    </source>
</evidence>
<dbReference type="Gene3D" id="3.90.79.10">
    <property type="entry name" value="Nucleoside Triphosphate Pyrophosphohydrolase"/>
    <property type="match status" value="1"/>
</dbReference>
<dbReference type="GO" id="GO:0017000">
    <property type="term" value="P:antibiotic biosynthetic process"/>
    <property type="evidence" value="ECO:0007669"/>
    <property type="project" value="InterPro"/>
</dbReference>
<reference evidence="9 10" key="1">
    <citation type="journal article" date="2024" name="Nat. Commun.">
        <title>Phylogenomics reveals the evolutionary origins of lichenization in chlorophyte algae.</title>
        <authorList>
            <person name="Puginier C."/>
            <person name="Libourel C."/>
            <person name="Otte J."/>
            <person name="Skaloud P."/>
            <person name="Haon M."/>
            <person name="Grisel S."/>
            <person name="Petersen M."/>
            <person name="Berrin J.G."/>
            <person name="Delaux P.M."/>
            <person name="Dal Grande F."/>
            <person name="Keller J."/>
        </authorList>
    </citation>
    <scope>NUCLEOTIDE SEQUENCE [LARGE SCALE GENOMIC DNA]</scope>
    <source>
        <strain evidence="9 10">SAG 2043</strain>
    </source>
</reference>
<dbReference type="Proteomes" id="UP001489004">
    <property type="component" value="Unassembled WGS sequence"/>
</dbReference>
<organism evidence="9 10">
    <name type="scientific">[Myrmecia] bisecta</name>
    <dbReference type="NCBI Taxonomy" id="41462"/>
    <lineage>
        <taxon>Eukaryota</taxon>
        <taxon>Viridiplantae</taxon>
        <taxon>Chlorophyta</taxon>
        <taxon>core chlorophytes</taxon>
        <taxon>Trebouxiophyceae</taxon>
        <taxon>Trebouxiales</taxon>
        <taxon>Trebouxiaceae</taxon>
        <taxon>Myrmecia</taxon>
    </lineage>
</organism>
<dbReference type="Pfam" id="PF24621">
    <property type="entry name" value="DHQS_C"/>
    <property type="match status" value="1"/>
</dbReference>
<dbReference type="Gene3D" id="1.20.1090.10">
    <property type="entry name" value="Dehydroquinate synthase-like - alpha domain"/>
    <property type="match status" value="1"/>
</dbReference>
<dbReference type="Pfam" id="PF00293">
    <property type="entry name" value="NUDIX"/>
    <property type="match status" value="1"/>
</dbReference>
<dbReference type="CDD" id="cd04666">
    <property type="entry name" value="NUDIX_DIPP2_like_Nudt4"/>
    <property type="match status" value="1"/>
</dbReference>
<sequence length="678" mass="74408">MAFTAQMTAANMDLSASLPSRLVGSSRTVQRNPAFAAVPLACPVKLMPCVPGRGLSTTCSAAPELMQAQLAEPLSAADFSSGTIHRDFCLSGLNGLTAGGTSGLEHGCFQVTASQPVSYCVEEVSDIFDLNNKALLRGMVPDSFPARLAPAPIDNVRQRRFIVIDEVVYNLYGEQLRQYMKHHNVDYDILPVPTCEPNKSFNLVFMISERLEAFKLNRRQEPIIAIGGGVCLDVAGLAANLYRRNTPLIKVPTTVMAAVDASIGIKTAVNFHGRKNKLGTYCPPLAVFIDKTFLKTLDVRHLSNGSAEILKMACIKDAELFELLEQHGAELLNSKYQSHHASTIMRRSIQGMLEELEYNLWEHILQRLVDYGHAFSPEIEMAALVGDDAMLLHGEAVNIDMALTTQLAFQRGLISEEQRARVYGVMNKLGLALWHDVCNDTKMLLKGLADTTLARDGLQRVPLMSGIGDAQFVNDLTEAEVGGPVPLLSRVGRELQRYSGSGERLVAGCIPVRITSLEAGVDGVEVLLISSRGGKGLVFPKGGWETDETVEAAAARETVEEAGVRGELEGQMVGVFPFYSSKAARVHIQGRCIAYMFVMHVVEELPAWPEQAHRTRVWCSVREACNNCRHEWMREALETWLRRQGWDHVLHNHQPNGNSNADTTIAPPPCPERIAATS</sequence>
<feature type="compositionally biased region" description="Polar residues" evidence="7">
    <location>
        <begin position="653"/>
        <end position="663"/>
    </location>
</feature>
<gene>
    <name evidence="9" type="ORF">WJX72_001641</name>
</gene>
<protein>
    <recommendedName>
        <fullName evidence="8">Nudix hydrolase domain-containing protein</fullName>
    </recommendedName>
</protein>
<dbReference type="PANTHER" id="PTHR43622">
    <property type="entry name" value="3-DEHYDROQUINATE SYNTHASE"/>
    <property type="match status" value="1"/>
</dbReference>
<keyword evidence="3" id="KW-0547">Nucleotide-binding</keyword>
<evidence type="ECO:0000256" key="6">
    <source>
        <dbReference type="ARBA" id="ARBA00023239"/>
    </source>
</evidence>
<dbReference type="EMBL" id="JALJOR010000003">
    <property type="protein sequence ID" value="KAK9819718.1"/>
    <property type="molecule type" value="Genomic_DNA"/>
</dbReference>
<dbReference type="Pfam" id="PF01761">
    <property type="entry name" value="DHQ_synthase"/>
    <property type="match status" value="1"/>
</dbReference>
<dbReference type="InterPro" id="IPR020084">
    <property type="entry name" value="NUDIX_hydrolase_CS"/>
</dbReference>
<name>A0AAW1QE95_9CHLO</name>
<dbReference type="GO" id="GO:0046872">
    <property type="term" value="F:metal ion binding"/>
    <property type="evidence" value="ECO:0007669"/>
    <property type="project" value="UniProtKB-KW"/>
</dbReference>
<evidence type="ECO:0000256" key="3">
    <source>
        <dbReference type="ARBA" id="ARBA00022741"/>
    </source>
</evidence>
<dbReference type="InterPro" id="IPR056179">
    <property type="entry name" value="DHQS_C"/>
</dbReference>
<evidence type="ECO:0000259" key="8">
    <source>
        <dbReference type="PROSITE" id="PS51462"/>
    </source>
</evidence>
<dbReference type="AlphaFoldDB" id="A0AAW1QE95"/>
<dbReference type="GO" id="GO:0000166">
    <property type="term" value="F:nucleotide binding"/>
    <property type="evidence" value="ECO:0007669"/>
    <property type="project" value="UniProtKB-KW"/>
</dbReference>
<dbReference type="InterPro" id="IPR030960">
    <property type="entry name" value="DHQS/DOIS_N"/>
</dbReference>
<dbReference type="PANTHER" id="PTHR43622:SF3">
    <property type="entry name" value="2-EPI-5-EPI-VALIOLONE SYNTHASE"/>
    <property type="match status" value="1"/>
</dbReference>
<dbReference type="InterPro" id="IPR015797">
    <property type="entry name" value="NUDIX_hydrolase-like_dom_sf"/>
</dbReference>
<accession>A0AAW1QE95</accession>
<keyword evidence="10" id="KW-1185">Reference proteome</keyword>
<feature type="domain" description="Nudix hydrolase" evidence="8">
    <location>
        <begin position="502"/>
        <end position="641"/>
    </location>
</feature>
<keyword evidence="4" id="KW-0378">Hydrolase</keyword>
<keyword evidence="2" id="KW-0479">Metal-binding</keyword>
<dbReference type="SUPFAM" id="SSF55811">
    <property type="entry name" value="Nudix"/>
    <property type="match status" value="1"/>
</dbReference>
<evidence type="ECO:0000256" key="7">
    <source>
        <dbReference type="SAM" id="MobiDB-lite"/>
    </source>
</evidence>
<dbReference type="GO" id="GO:0003856">
    <property type="term" value="F:3-dehydroquinate synthase activity"/>
    <property type="evidence" value="ECO:0007669"/>
    <property type="project" value="TreeGrafter"/>
</dbReference>
<evidence type="ECO:0000256" key="2">
    <source>
        <dbReference type="ARBA" id="ARBA00022723"/>
    </source>
</evidence>
<dbReference type="Gene3D" id="3.40.50.1970">
    <property type="match status" value="1"/>
</dbReference>
<dbReference type="InterPro" id="IPR050071">
    <property type="entry name" value="Dehydroquinate_synthase"/>
</dbReference>